<evidence type="ECO:0000256" key="1">
    <source>
        <dbReference type="SAM" id="MobiDB-lite"/>
    </source>
</evidence>
<dbReference type="EMBL" id="KL142372">
    <property type="protein sequence ID" value="KDR80009.1"/>
    <property type="molecule type" value="Genomic_DNA"/>
</dbReference>
<sequence>MRQTGARNPCPPCRHFFITCVAVPAVGSGTKNNLLSLNASHVISRRSQLASTLLILTCNSHHQSLYCLPAPQDIQLQRRESPRTTRCHVVSPPFQLEGCGPAFRQRSGLTRRWTMGGMLKRRARSPRQPIIRPQYRQTQHRAAAAPPARRRRAAAPTSAAVTTSRECHDAQSNTQAAAAAGAREPSPPVDFNVNSTSKQRLPAPVPAAWPWSPS</sequence>
<name>A0A067TJD6_GALM3</name>
<feature type="region of interest" description="Disordered" evidence="1">
    <location>
        <begin position="119"/>
        <end position="214"/>
    </location>
</feature>
<organism evidence="2 3">
    <name type="scientific">Galerina marginata (strain CBS 339.88)</name>
    <dbReference type="NCBI Taxonomy" id="685588"/>
    <lineage>
        <taxon>Eukaryota</taxon>
        <taxon>Fungi</taxon>
        <taxon>Dikarya</taxon>
        <taxon>Basidiomycota</taxon>
        <taxon>Agaricomycotina</taxon>
        <taxon>Agaricomycetes</taxon>
        <taxon>Agaricomycetidae</taxon>
        <taxon>Agaricales</taxon>
        <taxon>Agaricineae</taxon>
        <taxon>Strophariaceae</taxon>
        <taxon>Galerina</taxon>
    </lineage>
</organism>
<accession>A0A067TJD6</accession>
<reference evidence="3" key="1">
    <citation type="journal article" date="2014" name="Proc. Natl. Acad. Sci. U.S.A.">
        <title>Extensive sampling of basidiomycete genomes demonstrates inadequacy of the white-rot/brown-rot paradigm for wood decay fungi.</title>
        <authorList>
            <person name="Riley R."/>
            <person name="Salamov A.A."/>
            <person name="Brown D.W."/>
            <person name="Nagy L.G."/>
            <person name="Floudas D."/>
            <person name="Held B.W."/>
            <person name="Levasseur A."/>
            <person name="Lombard V."/>
            <person name="Morin E."/>
            <person name="Otillar R."/>
            <person name="Lindquist E.A."/>
            <person name="Sun H."/>
            <person name="LaButti K.M."/>
            <person name="Schmutz J."/>
            <person name="Jabbour D."/>
            <person name="Luo H."/>
            <person name="Baker S.E."/>
            <person name="Pisabarro A.G."/>
            <person name="Walton J.D."/>
            <person name="Blanchette R.A."/>
            <person name="Henrissat B."/>
            <person name="Martin F."/>
            <person name="Cullen D."/>
            <person name="Hibbett D.S."/>
            <person name="Grigoriev I.V."/>
        </authorList>
    </citation>
    <scope>NUCLEOTIDE SEQUENCE [LARGE SCALE GENOMIC DNA]</scope>
    <source>
        <strain evidence="3">CBS 339.88</strain>
    </source>
</reference>
<gene>
    <name evidence="2" type="ORF">GALMADRAFT_1174371</name>
</gene>
<evidence type="ECO:0000313" key="3">
    <source>
        <dbReference type="Proteomes" id="UP000027222"/>
    </source>
</evidence>
<feature type="compositionally biased region" description="Pro residues" evidence="1">
    <location>
        <begin position="203"/>
        <end position="214"/>
    </location>
</feature>
<feature type="compositionally biased region" description="Low complexity" evidence="1">
    <location>
        <begin position="154"/>
        <end position="164"/>
    </location>
</feature>
<keyword evidence="3" id="KW-1185">Reference proteome</keyword>
<protein>
    <submittedName>
        <fullName evidence="2">Uncharacterized protein</fullName>
    </submittedName>
</protein>
<dbReference type="HOGENOM" id="CLU_1288991_0_0_1"/>
<proteinExistence type="predicted"/>
<dbReference type="Proteomes" id="UP000027222">
    <property type="component" value="Unassembled WGS sequence"/>
</dbReference>
<evidence type="ECO:0000313" key="2">
    <source>
        <dbReference type="EMBL" id="KDR80009.1"/>
    </source>
</evidence>
<dbReference type="AlphaFoldDB" id="A0A067TJD6"/>